<protein>
    <submittedName>
        <fullName evidence="1">Dehydrogenase</fullName>
    </submittedName>
</protein>
<feature type="non-terminal residue" evidence="1">
    <location>
        <position position="72"/>
    </location>
</feature>
<dbReference type="AlphaFoldDB" id="A0A2L0UHH3"/>
<organism evidence="1 2">
    <name type="scientific">Arthrobacter agilis</name>
    <dbReference type="NCBI Taxonomy" id="37921"/>
    <lineage>
        <taxon>Bacteria</taxon>
        <taxon>Bacillati</taxon>
        <taxon>Actinomycetota</taxon>
        <taxon>Actinomycetes</taxon>
        <taxon>Micrococcales</taxon>
        <taxon>Micrococcaceae</taxon>
        <taxon>Arthrobacter</taxon>
    </lineage>
</organism>
<reference evidence="1 2" key="1">
    <citation type="submission" date="2017-11" db="EMBL/GenBank/DDBJ databases">
        <title>Draft genome of Arthrobacter agilis strain UMCV2, a plant growth-promoting rhizobacterium and biocontrol capacity of phytopathogenic fungi.</title>
        <authorList>
            <person name="Martinez-Camara R."/>
            <person name="Santoyo G."/>
            <person name="Moreno-Hagelsieb G."/>
            <person name="Valencia-Cantero E."/>
        </authorList>
    </citation>
    <scope>NUCLEOTIDE SEQUENCE [LARGE SCALE GENOMIC DNA]</scope>
    <source>
        <strain evidence="1 2">UMCV2</strain>
    </source>
</reference>
<dbReference type="InterPro" id="IPR036291">
    <property type="entry name" value="NAD(P)-bd_dom_sf"/>
</dbReference>
<accession>A0A2L0UHH3</accession>
<dbReference type="Proteomes" id="UP000239187">
    <property type="component" value="Chromosome"/>
</dbReference>
<dbReference type="SUPFAM" id="SSF51735">
    <property type="entry name" value="NAD(P)-binding Rossmann-fold domains"/>
    <property type="match status" value="1"/>
</dbReference>
<sequence length="72" mass="7960">MTSPQQSALRVGMVGYAFMGAMHSHAWRTAPRFFDLPLQPELAVLAGRDPAAVEAAAGRFGWRETETDWRAL</sequence>
<proteinExistence type="predicted"/>
<gene>
    <name evidence="1" type="ORF">CVO76_14290</name>
</gene>
<name>A0A2L0UHH3_9MICC</name>
<evidence type="ECO:0000313" key="1">
    <source>
        <dbReference type="EMBL" id="AUZ88683.1"/>
    </source>
</evidence>
<dbReference type="EMBL" id="CP024915">
    <property type="protein sequence ID" value="AUZ88683.1"/>
    <property type="molecule type" value="Genomic_DNA"/>
</dbReference>
<evidence type="ECO:0000313" key="2">
    <source>
        <dbReference type="Proteomes" id="UP000239187"/>
    </source>
</evidence>
<dbReference type="Gene3D" id="3.40.50.720">
    <property type="entry name" value="NAD(P)-binding Rossmann-like Domain"/>
    <property type="match status" value="1"/>
</dbReference>